<comment type="caution">
    <text evidence="7">The sequence shown here is derived from an EMBL/GenBank/DDBJ whole genome shotgun (WGS) entry which is preliminary data.</text>
</comment>
<dbReference type="GO" id="GO:0003677">
    <property type="term" value="F:DNA binding"/>
    <property type="evidence" value="ECO:0007669"/>
    <property type="project" value="UniProtKB-KW"/>
</dbReference>
<keyword evidence="2" id="KW-0805">Transcription regulation</keyword>
<keyword evidence="3" id="KW-0238">DNA-binding</keyword>
<evidence type="ECO:0000256" key="5">
    <source>
        <dbReference type="ARBA" id="ARBA00023163"/>
    </source>
</evidence>
<keyword evidence="4" id="KW-0010">Activator</keyword>
<name>A0A917V4L7_9NOCA</name>
<dbReference type="Gene3D" id="3.40.190.10">
    <property type="entry name" value="Periplasmic binding protein-like II"/>
    <property type="match status" value="2"/>
</dbReference>
<keyword evidence="5" id="KW-0804">Transcription</keyword>
<dbReference type="Pfam" id="PF00126">
    <property type="entry name" value="HTH_1"/>
    <property type="match status" value="1"/>
</dbReference>
<evidence type="ECO:0000256" key="4">
    <source>
        <dbReference type="ARBA" id="ARBA00023159"/>
    </source>
</evidence>
<dbReference type="GO" id="GO:0032993">
    <property type="term" value="C:protein-DNA complex"/>
    <property type="evidence" value="ECO:0007669"/>
    <property type="project" value="TreeGrafter"/>
</dbReference>
<proteinExistence type="inferred from homology"/>
<evidence type="ECO:0000256" key="2">
    <source>
        <dbReference type="ARBA" id="ARBA00023015"/>
    </source>
</evidence>
<dbReference type="RefSeq" id="WP_188827117.1">
    <property type="nucleotide sequence ID" value="NZ_BMMW01000001.1"/>
</dbReference>
<dbReference type="Gene3D" id="1.10.10.10">
    <property type="entry name" value="Winged helix-like DNA-binding domain superfamily/Winged helix DNA-binding domain"/>
    <property type="match status" value="1"/>
</dbReference>
<dbReference type="EMBL" id="BMMW01000001">
    <property type="protein sequence ID" value="GGK36899.1"/>
    <property type="molecule type" value="Genomic_DNA"/>
</dbReference>
<evidence type="ECO:0000259" key="6">
    <source>
        <dbReference type="PROSITE" id="PS50931"/>
    </source>
</evidence>
<evidence type="ECO:0000256" key="3">
    <source>
        <dbReference type="ARBA" id="ARBA00023125"/>
    </source>
</evidence>
<sequence length="293" mass="31522">MIDRLEVETVLTLAEELHFGRTAERLHVSTARVSQTIRALERRVGTPLFERTSRRVALTPIGTQFVERLRPAWHDVQAAVRHAVDAGRGLTGTLRVGFVGPAAAQVLIRATEQFRHAVPGCEVQIREAQLAEVPELLSAGTVEVCLCPFSDALPATLARGPVLVREAFLLAVPTTHPWADLRELSVSDIGDTPTIQLAGAVNPVANPAAGPAAATLHEALTLVGVGRGVLPIGAHAQRYHARPDITYVILRDTPMLEWGLVWPTERSNARIRAFAEATVGSGVPSPYLSHGNS</sequence>
<dbReference type="PROSITE" id="PS50931">
    <property type="entry name" value="HTH_LYSR"/>
    <property type="match status" value="1"/>
</dbReference>
<gene>
    <name evidence="7" type="ORF">GCM10011591_05740</name>
</gene>
<comment type="similarity">
    <text evidence="1">Belongs to the LysR transcriptional regulatory family.</text>
</comment>
<dbReference type="AlphaFoldDB" id="A0A917V4L7"/>
<evidence type="ECO:0000313" key="8">
    <source>
        <dbReference type="Proteomes" id="UP000612956"/>
    </source>
</evidence>
<organism evidence="7 8">
    <name type="scientific">Nocardia camponoti</name>
    <dbReference type="NCBI Taxonomy" id="1616106"/>
    <lineage>
        <taxon>Bacteria</taxon>
        <taxon>Bacillati</taxon>
        <taxon>Actinomycetota</taxon>
        <taxon>Actinomycetes</taxon>
        <taxon>Mycobacteriales</taxon>
        <taxon>Nocardiaceae</taxon>
        <taxon>Nocardia</taxon>
    </lineage>
</organism>
<dbReference type="PANTHER" id="PTHR30346:SF0">
    <property type="entry name" value="HCA OPERON TRANSCRIPTIONAL ACTIVATOR HCAR"/>
    <property type="match status" value="1"/>
</dbReference>
<evidence type="ECO:0000313" key="7">
    <source>
        <dbReference type="EMBL" id="GGK36899.1"/>
    </source>
</evidence>
<dbReference type="SUPFAM" id="SSF53850">
    <property type="entry name" value="Periplasmic binding protein-like II"/>
    <property type="match status" value="1"/>
</dbReference>
<dbReference type="PANTHER" id="PTHR30346">
    <property type="entry name" value="TRANSCRIPTIONAL DUAL REGULATOR HCAR-RELATED"/>
    <property type="match status" value="1"/>
</dbReference>
<accession>A0A917V4L7</accession>
<dbReference type="InterPro" id="IPR000847">
    <property type="entry name" value="LysR_HTH_N"/>
</dbReference>
<protein>
    <submittedName>
        <fullName evidence="7">LysR family transcriptional regulator</fullName>
    </submittedName>
</protein>
<keyword evidence="8" id="KW-1185">Reference proteome</keyword>
<dbReference type="GO" id="GO:0003700">
    <property type="term" value="F:DNA-binding transcription factor activity"/>
    <property type="evidence" value="ECO:0007669"/>
    <property type="project" value="InterPro"/>
</dbReference>
<dbReference type="InterPro" id="IPR036390">
    <property type="entry name" value="WH_DNA-bd_sf"/>
</dbReference>
<dbReference type="Proteomes" id="UP000612956">
    <property type="component" value="Unassembled WGS sequence"/>
</dbReference>
<evidence type="ECO:0000256" key="1">
    <source>
        <dbReference type="ARBA" id="ARBA00009437"/>
    </source>
</evidence>
<dbReference type="FunFam" id="1.10.10.10:FF:000001">
    <property type="entry name" value="LysR family transcriptional regulator"/>
    <property type="match status" value="1"/>
</dbReference>
<dbReference type="InterPro" id="IPR005119">
    <property type="entry name" value="LysR_subst-bd"/>
</dbReference>
<dbReference type="SUPFAM" id="SSF46785">
    <property type="entry name" value="Winged helix' DNA-binding domain"/>
    <property type="match status" value="1"/>
</dbReference>
<reference evidence="7" key="2">
    <citation type="submission" date="2020-09" db="EMBL/GenBank/DDBJ databases">
        <authorList>
            <person name="Sun Q."/>
            <person name="Zhou Y."/>
        </authorList>
    </citation>
    <scope>NUCLEOTIDE SEQUENCE</scope>
    <source>
        <strain evidence="7">CGMCC 4.7278</strain>
    </source>
</reference>
<dbReference type="Pfam" id="PF03466">
    <property type="entry name" value="LysR_substrate"/>
    <property type="match status" value="1"/>
</dbReference>
<dbReference type="InterPro" id="IPR036388">
    <property type="entry name" value="WH-like_DNA-bd_sf"/>
</dbReference>
<feature type="domain" description="HTH lysR-type" evidence="6">
    <location>
        <begin position="8"/>
        <end position="59"/>
    </location>
</feature>
<reference evidence="7" key="1">
    <citation type="journal article" date="2014" name="Int. J. Syst. Evol. Microbiol.">
        <title>Complete genome sequence of Corynebacterium casei LMG S-19264T (=DSM 44701T), isolated from a smear-ripened cheese.</title>
        <authorList>
            <consortium name="US DOE Joint Genome Institute (JGI-PGF)"/>
            <person name="Walter F."/>
            <person name="Albersmeier A."/>
            <person name="Kalinowski J."/>
            <person name="Ruckert C."/>
        </authorList>
    </citation>
    <scope>NUCLEOTIDE SEQUENCE</scope>
    <source>
        <strain evidence="7">CGMCC 4.7278</strain>
    </source>
</reference>